<evidence type="ECO:0000313" key="1">
    <source>
        <dbReference type="EMBL" id="PSU36279.1"/>
    </source>
</evidence>
<reference evidence="1 2" key="1">
    <citation type="submission" date="2018-03" db="EMBL/GenBank/DDBJ databases">
        <title>Whole genome sequencing of Histamine producing bacteria.</title>
        <authorList>
            <person name="Butler K."/>
        </authorList>
    </citation>
    <scope>NUCLEOTIDE SEQUENCE [LARGE SCALE GENOMIC DNA]</scope>
    <source>
        <strain evidence="1 2">JCM 13586</strain>
    </source>
</reference>
<comment type="caution">
    <text evidence="1">The sequence shown here is derived from an EMBL/GenBank/DDBJ whole genome shotgun (WGS) entry which is preliminary data.</text>
</comment>
<dbReference type="InterPro" id="IPR013399">
    <property type="entry name" value="CRISPR-assoc_prot_Csy3"/>
</dbReference>
<protein>
    <submittedName>
        <fullName evidence="1">Type I-F CRISPR-associated protein Csy3</fullName>
    </submittedName>
</protein>
<proteinExistence type="predicted"/>
<dbReference type="EMBL" id="PYMH01000001">
    <property type="protein sequence ID" value="PSU36279.1"/>
    <property type="molecule type" value="Genomic_DNA"/>
</dbReference>
<accession>A0A2T3J4S4</accession>
<gene>
    <name evidence="1" type="primary">csy3</name>
    <name evidence="1" type="ORF">C9I99_04580</name>
</gene>
<sequence length="344" mass="38172">MSKLAKLPEVLATQRGYVVTDGQFFNVLPSDRRTPVEVINHTVIGVDNKKLDTNGFNSLANPQRIDSAKLDPNALAYEVVFQLSFLPIDSVLSKVAGTNSQELKASLKKFLQESNRSEGLAEIAHRYARNIFNGRWLWRNRMTAKSVKISVSVGEQNLGASNALAIPLNDFDVYVAEEKALAAIIFQQLQGINEDEIKVTALLTPRVQGSIEVFPSQNYIDKQKGAKGVKSKSLYVLNRRPLQENHGEMFVVGDAALRDQKIANAIRTIDTWYSDDPHIRPIAIEQFGANLDDQCFYRKGGKSSGIDAYSLMKQCGELDPNTPEGMYFIGCLVRGGVYALSKKD</sequence>
<evidence type="ECO:0000313" key="2">
    <source>
        <dbReference type="Proteomes" id="UP000241222"/>
    </source>
</evidence>
<name>A0A2T3J4S4_9GAMM</name>
<dbReference type="Proteomes" id="UP000241222">
    <property type="component" value="Unassembled WGS sequence"/>
</dbReference>
<dbReference type="AlphaFoldDB" id="A0A2T3J4S4"/>
<dbReference type="NCBIfam" id="TIGR02566">
    <property type="entry name" value="cas_Csy3"/>
    <property type="match status" value="1"/>
</dbReference>
<organism evidence="1 2">
    <name type="scientific">Photobacterium lutimaris</name>
    <dbReference type="NCBI Taxonomy" id="388278"/>
    <lineage>
        <taxon>Bacteria</taxon>
        <taxon>Pseudomonadati</taxon>
        <taxon>Pseudomonadota</taxon>
        <taxon>Gammaproteobacteria</taxon>
        <taxon>Vibrionales</taxon>
        <taxon>Vibrionaceae</taxon>
        <taxon>Photobacterium</taxon>
    </lineage>
</organism>
<dbReference type="RefSeq" id="WP_107347633.1">
    <property type="nucleotide sequence ID" value="NZ_PYMH01000001.1"/>
</dbReference>
<keyword evidence="2" id="KW-1185">Reference proteome</keyword>
<dbReference type="OrthoDB" id="240864at2"/>
<dbReference type="Pfam" id="PF09615">
    <property type="entry name" value="Cas_Csy3"/>
    <property type="match status" value="1"/>
</dbReference>